<name>A0ABD3NA73_9STRA</name>
<dbReference type="Proteomes" id="UP001530315">
    <property type="component" value="Unassembled WGS sequence"/>
</dbReference>
<organism evidence="2 3">
    <name type="scientific">Stephanodiscus triporus</name>
    <dbReference type="NCBI Taxonomy" id="2934178"/>
    <lineage>
        <taxon>Eukaryota</taxon>
        <taxon>Sar</taxon>
        <taxon>Stramenopiles</taxon>
        <taxon>Ochrophyta</taxon>
        <taxon>Bacillariophyta</taxon>
        <taxon>Coscinodiscophyceae</taxon>
        <taxon>Thalassiosirophycidae</taxon>
        <taxon>Stephanodiscales</taxon>
        <taxon>Stephanodiscaceae</taxon>
        <taxon>Stephanodiscus</taxon>
    </lineage>
</organism>
<sequence length="51" mass="5434">MTRCSLGADAERQATGGIVGDAVRRIGPSSWSGAAFSQEEEEEEEEEEGSM</sequence>
<evidence type="ECO:0000313" key="3">
    <source>
        <dbReference type="Proteomes" id="UP001530315"/>
    </source>
</evidence>
<dbReference type="EMBL" id="JALLAZ020001562">
    <property type="protein sequence ID" value="KAL3772948.1"/>
    <property type="molecule type" value="Genomic_DNA"/>
</dbReference>
<proteinExistence type="predicted"/>
<evidence type="ECO:0000256" key="1">
    <source>
        <dbReference type="SAM" id="MobiDB-lite"/>
    </source>
</evidence>
<accession>A0ABD3NA73</accession>
<feature type="region of interest" description="Disordered" evidence="1">
    <location>
        <begin position="1"/>
        <end position="51"/>
    </location>
</feature>
<comment type="caution">
    <text evidence="2">The sequence shown here is derived from an EMBL/GenBank/DDBJ whole genome shotgun (WGS) entry which is preliminary data.</text>
</comment>
<protein>
    <submittedName>
        <fullName evidence="2">Uncharacterized protein</fullName>
    </submittedName>
</protein>
<feature type="compositionally biased region" description="Acidic residues" evidence="1">
    <location>
        <begin position="38"/>
        <end position="51"/>
    </location>
</feature>
<keyword evidence="3" id="KW-1185">Reference proteome</keyword>
<evidence type="ECO:0000313" key="2">
    <source>
        <dbReference type="EMBL" id="KAL3772948.1"/>
    </source>
</evidence>
<reference evidence="2 3" key="1">
    <citation type="submission" date="2024-10" db="EMBL/GenBank/DDBJ databases">
        <title>Updated reference genomes for cyclostephanoid diatoms.</title>
        <authorList>
            <person name="Roberts W.R."/>
            <person name="Alverson A.J."/>
        </authorList>
    </citation>
    <scope>NUCLEOTIDE SEQUENCE [LARGE SCALE GENOMIC DNA]</scope>
    <source>
        <strain evidence="2 3">AJA276-08</strain>
    </source>
</reference>
<gene>
    <name evidence="2" type="ORF">ACHAW5_009639</name>
</gene>
<dbReference type="AlphaFoldDB" id="A0ABD3NA73"/>